<dbReference type="AlphaFoldDB" id="A0AAD7XI64"/>
<evidence type="ECO:0000256" key="1">
    <source>
        <dbReference type="ARBA" id="ARBA00022603"/>
    </source>
</evidence>
<reference evidence="4" key="1">
    <citation type="submission" date="2023-01" db="EMBL/GenBank/DDBJ databases">
        <title>Metagenome sequencing of chrysophaentin producing Chrysophaeum taylorii.</title>
        <authorList>
            <person name="Davison J."/>
            <person name="Bewley C."/>
        </authorList>
    </citation>
    <scope>NUCLEOTIDE SEQUENCE</scope>
    <source>
        <strain evidence="4">NIES-1699</strain>
    </source>
</reference>
<dbReference type="InterPro" id="IPR004398">
    <property type="entry name" value="RNA_MeTrfase_RsmD"/>
</dbReference>
<dbReference type="GO" id="GO:0031167">
    <property type="term" value="P:rRNA methylation"/>
    <property type="evidence" value="ECO:0007669"/>
    <property type="project" value="InterPro"/>
</dbReference>
<proteinExistence type="predicted"/>
<name>A0AAD7XI64_9STRA</name>
<sequence>MYRGLAILVGAVAWQPKGSSAPRLVSRWSEAVPSEPVRAPRPFRKKRPQATRVGRGGQQKKLLRVIAGEARGRRLESPETLLRPMMSRVREALFSTLLSLGVFRAPRRVNFLDVFCGSGSVGIEALSRGADFAAFVDLSRDACDVTTRNADACGFGGRHAVICEPAERALARDALADRTFDVVALTPPYEEVSYAQLAQALVDSPLLNDDAVVVIEYPVELGSMPPFLGNHRQIVGLRNRRYGRTVLAFYAKRPTGQLPFDFRHDEFAGGG</sequence>
<keyword evidence="5" id="KW-1185">Reference proteome</keyword>
<evidence type="ECO:0000313" key="4">
    <source>
        <dbReference type="EMBL" id="KAJ8599311.1"/>
    </source>
</evidence>
<dbReference type="SUPFAM" id="SSF53335">
    <property type="entry name" value="S-adenosyl-L-methionine-dependent methyltransferases"/>
    <property type="match status" value="1"/>
</dbReference>
<dbReference type="Gene3D" id="3.40.50.150">
    <property type="entry name" value="Vaccinia Virus protein VP39"/>
    <property type="match status" value="1"/>
</dbReference>
<gene>
    <name evidence="4" type="ORF">CTAYLR_005327</name>
</gene>
<dbReference type="PANTHER" id="PTHR43542:SF1">
    <property type="entry name" value="METHYLTRANSFERASE"/>
    <property type="match status" value="1"/>
</dbReference>
<dbReference type="GO" id="GO:0008168">
    <property type="term" value="F:methyltransferase activity"/>
    <property type="evidence" value="ECO:0007669"/>
    <property type="project" value="UniProtKB-KW"/>
</dbReference>
<evidence type="ECO:0000256" key="3">
    <source>
        <dbReference type="SAM" id="MobiDB-lite"/>
    </source>
</evidence>
<dbReference type="PANTHER" id="PTHR43542">
    <property type="entry name" value="METHYLTRANSFERASE"/>
    <property type="match status" value="1"/>
</dbReference>
<comment type="caution">
    <text evidence="4">The sequence shown here is derived from an EMBL/GenBank/DDBJ whole genome shotgun (WGS) entry which is preliminary data.</text>
</comment>
<organism evidence="4 5">
    <name type="scientific">Chrysophaeum taylorii</name>
    <dbReference type="NCBI Taxonomy" id="2483200"/>
    <lineage>
        <taxon>Eukaryota</taxon>
        <taxon>Sar</taxon>
        <taxon>Stramenopiles</taxon>
        <taxon>Ochrophyta</taxon>
        <taxon>Pelagophyceae</taxon>
        <taxon>Pelagomonadales</taxon>
        <taxon>Pelagomonadaceae</taxon>
        <taxon>Chrysophaeum</taxon>
    </lineage>
</organism>
<evidence type="ECO:0000256" key="2">
    <source>
        <dbReference type="ARBA" id="ARBA00022679"/>
    </source>
</evidence>
<dbReference type="Proteomes" id="UP001230188">
    <property type="component" value="Unassembled WGS sequence"/>
</dbReference>
<accession>A0AAD7XI64</accession>
<feature type="region of interest" description="Disordered" evidence="3">
    <location>
        <begin position="36"/>
        <end position="58"/>
    </location>
</feature>
<protein>
    <recommendedName>
        <fullName evidence="6">16S rRNA (Guanine(966)-N(2))-methyltransferase RsmD</fullName>
    </recommendedName>
</protein>
<dbReference type="NCBIfam" id="TIGR00095">
    <property type="entry name" value="16S rRNA (guanine(966)-N(2))-methyltransferase RsmD"/>
    <property type="match status" value="1"/>
</dbReference>
<evidence type="ECO:0008006" key="6">
    <source>
        <dbReference type="Google" id="ProtNLM"/>
    </source>
</evidence>
<evidence type="ECO:0000313" key="5">
    <source>
        <dbReference type="Proteomes" id="UP001230188"/>
    </source>
</evidence>
<dbReference type="InterPro" id="IPR029063">
    <property type="entry name" value="SAM-dependent_MTases_sf"/>
</dbReference>
<keyword evidence="2" id="KW-0808">Transferase</keyword>
<dbReference type="Pfam" id="PF03602">
    <property type="entry name" value="Cons_hypoth95"/>
    <property type="match status" value="1"/>
</dbReference>
<dbReference type="EMBL" id="JAQMWT010000572">
    <property type="protein sequence ID" value="KAJ8599311.1"/>
    <property type="molecule type" value="Genomic_DNA"/>
</dbReference>
<dbReference type="CDD" id="cd02440">
    <property type="entry name" value="AdoMet_MTases"/>
    <property type="match status" value="1"/>
</dbReference>
<keyword evidence="1" id="KW-0489">Methyltransferase</keyword>